<proteinExistence type="predicted"/>
<evidence type="ECO:0000313" key="2">
    <source>
        <dbReference type="Proteomes" id="UP000003009"/>
    </source>
</evidence>
<protein>
    <submittedName>
        <fullName evidence="1">Uncharacterized protein</fullName>
    </submittedName>
</protein>
<name>C4GJC2_9NEIS</name>
<reference evidence="1" key="1">
    <citation type="submission" date="2009-04" db="EMBL/GenBank/DDBJ databases">
        <authorList>
            <person name="Weinstock G."/>
            <person name="Sodergren E."/>
            <person name="Clifton S."/>
            <person name="Fulton L."/>
            <person name="Fulton B."/>
            <person name="Courtney L."/>
            <person name="Fronick C."/>
            <person name="Harrison M."/>
            <person name="Strong C."/>
            <person name="Farmer C."/>
            <person name="Delahaunty K."/>
            <person name="Markovic C."/>
            <person name="Hall O."/>
            <person name="Minx P."/>
            <person name="Tomlinson C."/>
            <person name="Mitreva M."/>
            <person name="Nelson J."/>
            <person name="Hou S."/>
            <person name="Wollam A."/>
            <person name="Pepin K.H."/>
            <person name="Johnson M."/>
            <person name="Bhonagiri V."/>
            <person name="Nash W.E."/>
            <person name="Warren W."/>
            <person name="Chinwalla A."/>
            <person name="Mardis E.R."/>
            <person name="Wilson R.K."/>
        </authorList>
    </citation>
    <scope>NUCLEOTIDE SEQUENCE [LARGE SCALE GENOMIC DNA]</scope>
    <source>
        <strain evidence="1">ATCC 51147</strain>
    </source>
</reference>
<comment type="caution">
    <text evidence="1">The sequence shown here is derived from an EMBL/GenBank/DDBJ whole genome shotgun (WGS) entry which is preliminary data.</text>
</comment>
<evidence type="ECO:0000313" key="1">
    <source>
        <dbReference type="EMBL" id="EEP67894.1"/>
    </source>
</evidence>
<gene>
    <name evidence="1" type="ORF">GCWU000324_02145</name>
</gene>
<dbReference type="Proteomes" id="UP000003009">
    <property type="component" value="Unassembled WGS sequence"/>
</dbReference>
<dbReference type="HOGENOM" id="CLU_3291011_0_0_4"/>
<organism evidence="1 2">
    <name type="scientific">Kingella oralis ATCC 51147</name>
    <dbReference type="NCBI Taxonomy" id="629741"/>
    <lineage>
        <taxon>Bacteria</taxon>
        <taxon>Pseudomonadati</taxon>
        <taxon>Pseudomonadota</taxon>
        <taxon>Betaproteobacteria</taxon>
        <taxon>Neisseriales</taxon>
        <taxon>Neisseriaceae</taxon>
        <taxon>Kingella</taxon>
    </lineage>
</organism>
<accession>C4GJC2</accession>
<sequence length="40" mass="4380">MQPESGQWKHLVGKRVAHPTAILGSLKTLNAFSGCLLFSR</sequence>
<keyword evidence="2" id="KW-1185">Reference proteome</keyword>
<dbReference type="EMBL" id="ACJW02000003">
    <property type="protein sequence ID" value="EEP67894.1"/>
    <property type="molecule type" value="Genomic_DNA"/>
</dbReference>
<dbReference type="AlphaFoldDB" id="C4GJC2"/>